<protein>
    <submittedName>
        <fullName evidence="2">Uncharacterized protein</fullName>
    </submittedName>
</protein>
<proteinExistence type="predicted"/>
<feature type="region of interest" description="Disordered" evidence="1">
    <location>
        <begin position="25"/>
        <end position="55"/>
    </location>
</feature>
<accession>A0A346PLX3</accession>
<evidence type="ECO:0000313" key="3">
    <source>
        <dbReference type="EMBL" id="AXR80518.1"/>
    </source>
</evidence>
<keyword evidence="4" id="KW-1185">Reference proteome</keyword>
<organism evidence="2 5">
    <name type="scientific">Natrarchaeobaculum sulfurireducens</name>
    <dbReference type="NCBI Taxonomy" id="2044521"/>
    <lineage>
        <taxon>Archaea</taxon>
        <taxon>Methanobacteriati</taxon>
        <taxon>Methanobacteriota</taxon>
        <taxon>Stenosarchaea group</taxon>
        <taxon>Halobacteria</taxon>
        <taxon>Halobacteriales</taxon>
        <taxon>Natrialbaceae</taxon>
        <taxon>Natrarchaeobaculum</taxon>
    </lineage>
</organism>
<reference evidence="4" key="2">
    <citation type="submission" date="2018-02" db="EMBL/GenBank/DDBJ databases">
        <title>Phenotypic and genomic properties of facultatively anaerobic sulfur-reducing natronoarchaea from hypersaline soda lakes.</title>
        <authorList>
            <person name="Sorokin D.Y."/>
            <person name="Kublanov I.V."/>
            <person name="Roman P."/>
            <person name="Sinninghe Damste J.S."/>
            <person name="Golyshin P.N."/>
            <person name="Rojo D."/>
            <person name="Ciordia S."/>
            <person name="Mena M.D.C."/>
            <person name="Ferrer M."/>
            <person name="Messina E."/>
            <person name="Smedile F."/>
            <person name="La Spada G."/>
            <person name="La Cono V."/>
            <person name="Yakimov M.M."/>
        </authorList>
    </citation>
    <scope>NUCLEOTIDE SEQUENCE [LARGE SCALE GENOMIC DNA]</scope>
    <source>
        <strain evidence="4">AArc-Mg</strain>
    </source>
</reference>
<reference evidence="2" key="3">
    <citation type="journal article" date="2019" name="Int. J. Syst. Evol. Microbiol.">
        <title>Natronolimnobius sulfurireducens sp. nov. and Halalkaliarchaeum desulfuricum gen. nov., sp. nov., the first sulfur-respiring alkaliphilic haloarchaea from hypersaline alkaline lakes.</title>
        <authorList>
            <person name="Sorokin D.Y."/>
            <person name="Yakimov M."/>
            <person name="Messina E."/>
            <person name="Merkel A.Y."/>
            <person name="Bale N.J."/>
            <person name="Sinninghe Damste J.S."/>
        </authorList>
    </citation>
    <scope>NUCLEOTIDE SEQUENCE</scope>
    <source>
        <strain evidence="3">AArc-Mg</strain>
        <strain evidence="2">AArc1</strain>
    </source>
</reference>
<evidence type="ECO:0000313" key="5">
    <source>
        <dbReference type="Proteomes" id="UP000258707"/>
    </source>
</evidence>
<dbReference type="Proteomes" id="UP000258613">
    <property type="component" value="Chromosome"/>
</dbReference>
<dbReference type="AlphaFoldDB" id="A0A346PBF6"/>
<name>A0A346PBF6_9EURY</name>
<gene>
    <name evidence="2" type="ORF">AArc1_0507</name>
    <name evidence="3" type="ORF">AArcMg_0495</name>
</gene>
<evidence type="ECO:0000313" key="4">
    <source>
        <dbReference type="Proteomes" id="UP000258613"/>
    </source>
</evidence>
<dbReference type="EMBL" id="CP024047">
    <property type="protein sequence ID" value="AXR76851.1"/>
    <property type="molecule type" value="Genomic_DNA"/>
</dbReference>
<dbReference type="EMBL" id="CP027033">
    <property type="protein sequence ID" value="AXR80518.1"/>
    <property type="molecule type" value="Genomic_DNA"/>
</dbReference>
<reference evidence="5" key="1">
    <citation type="submission" date="2017-10" db="EMBL/GenBank/DDBJ databases">
        <title>Phenotypic and genomic properties of facultatively anaerobic sulfur-reducing natronoarchaea from hypersaline soda lakes.</title>
        <authorList>
            <person name="Sorokin D.Y."/>
            <person name="Kublanov I.V."/>
            <person name="Roman P."/>
            <person name="Sinninghe Damste J.S."/>
            <person name="Golyshin P.N."/>
            <person name="Rojo D."/>
            <person name="Ciordia S."/>
            <person name="Mena Md.C."/>
            <person name="Ferrer M."/>
            <person name="Messina E."/>
            <person name="Smedile F."/>
            <person name="La Spada G."/>
            <person name="La Cono V."/>
            <person name="Yakimov M.M."/>
        </authorList>
    </citation>
    <scope>NUCLEOTIDE SEQUENCE [LARGE SCALE GENOMIC DNA]</scope>
    <source>
        <strain evidence="5">AArc1</strain>
    </source>
</reference>
<dbReference type="Proteomes" id="UP000258707">
    <property type="component" value="Chromosome"/>
</dbReference>
<dbReference type="KEGG" id="nan:AArc1_0507"/>
<sequence>MDWGTVRSNSGLERSNFIRPISSARSKRNSTLEVAPGAGQSFGIAPRAVVRSHDA</sequence>
<evidence type="ECO:0000313" key="2">
    <source>
        <dbReference type="EMBL" id="AXR76851.1"/>
    </source>
</evidence>
<accession>A0A346PBF6</accession>
<evidence type="ECO:0000256" key="1">
    <source>
        <dbReference type="SAM" id="MobiDB-lite"/>
    </source>
</evidence>
<dbReference type="KEGG" id="nag:AArcMg_0495"/>